<protein>
    <recommendedName>
        <fullName evidence="2">CxC2-like cysteine cluster KDZ transposase-associated domain-containing protein</fullName>
    </recommendedName>
</protein>
<evidence type="ECO:0000313" key="4">
    <source>
        <dbReference type="Proteomes" id="UP000283269"/>
    </source>
</evidence>
<dbReference type="InterPro" id="IPR040521">
    <property type="entry name" value="KDZ"/>
</dbReference>
<keyword evidence="1" id="KW-1133">Transmembrane helix</keyword>
<dbReference type="STRING" id="93625.A0A409W360"/>
<proteinExistence type="predicted"/>
<dbReference type="InParanoid" id="A0A409W360"/>
<keyword evidence="1" id="KW-0812">Transmembrane</keyword>
<keyword evidence="1" id="KW-0472">Membrane</keyword>
<dbReference type="Pfam" id="PF18803">
    <property type="entry name" value="CxC2"/>
    <property type="match status" value="1"/>
</dbReference>
<gene>
    <name evidence="3" type="ORF">CVT25_004565</name>
</gene>
<comment type="caution">
    <text evidence="3">The sequence shown here is derived from an EMBL/GenBank/DDBJ whole genome shotgun (WGS) entry which is preliminary data.</text>
</comment>
<evidence type="ECO:0000313" key="3">
    <source>
        <dbReference type="EMBL" id="PPQ72949.1"/>
    </source>
</evidence>
<dbReference type="AlphaFoldDB" id="A0A409W360"/>
<evidence type="ECO:0000256" key="1">
    <source>
        <dbReference type="SAM" id="Phobius"/>
    </source>
</evidence>
<keyword evidence="4" id="KW-1185">Reference proteome</keyword>
<dbReference type="InterPro" id="IPR041457">
    <property type="entry name" value="CxC2_KDZ-assoc"/>
</dbReference>
<name>A0A409W360_PSICY</name>
<dbReference type="Proteomes" id="UP000283269">
    <property type="component" value="Unassembled WGS sequence"/>
</dbReference>
<dbReference type="OrthoDB" id="2804062at2759"/>
<accession>A0A409W360</accession>
<feature type="transmembrane region" description="Helical" evidence="1">
    <location>
        <begin position="116"/>
        <end position="137"/>
    </location>
</feature>
<organism evidence="3 4">
    <name type="scientific">Psilocybe cyanescens</name>
    <dbReference type="NCBI Taxonomy" id="93625"/>
    <lineage>
        <taxon>Eukaryota</taxon>
        <taxon>Fungi</taxon>
        <taxon>Dikarya</taxon>
        <taxon>Basidiomycota</taxon>
        <taxon>Agaricomycotina</taxon>
        <taxon>Agaricomycetes</taxon>
        <taxon>Agaricomycetidae</taxon>
        <taxon>Agaricales</taxon>
        <taxon>Agaricineae</taxon>
        <taxon>Strophariaceae</taxon>
        <taxon>Psilocybe</taxon>
    </lineage>
</organism>
<evidence type="ECO:0000259" key="2">
    <source>
        <dbReference type="Pfam" id="PF18803"/>
    </source>
</evidence>
<reference evidence="3 4" key="1">
    <citation type="journal article" date="2018" name="Evol. Lett.">
        <title>Horizontal gene cluster transfer increased hallucinogenic mushroom diversity.</title>
        <authorList>
            <person name="Reynolds H.T."/>
            <person name="Vijayakumar V."/>
            <person name="Gluck-Thaler E."/>
            <person name="Korotkin H.B."/>
            <person name="Matheny P.B."/>
            <person name="Slot J.C."/>
        </authorList>
    </citation>
    <scope>NUCLEOTIDE SEQUENCE [LARGE SCALE GENOMIC DNA]</scope>
    <source>
        <strain evidence="3 4">2631</strain>
    </source>
</reference>
<dbReference type="Pfam" id="PF18758">
    <property type="entry name" value="KDZ"/>
    <property type="match status" value="1"/>
</dbReference>
<dbReference type="EMBL" id="NHYD01003790">
    <property type="protein sequence ID" value="PPQ72949.1"/>
    <property type="molecule type" value="Genomic_DNA"/>
</dbReference>
<feature type="transmembrane region" description="Helical" evidence="1">
    <location>
        <begin position="228"/>
        <end position="246"/>
    </location>
</feature>
<feature type="domain" description="CxC2-like cysteine cluster KDZ transposase-associated" evidence="2">
    <location>
        <begin position="2"/>
        <end position="53"/>
    </location>
</feature>
<sequence>MQLLQKHWFLATTKCSQTAFTFNCLDTFHELTLQGKTNLYDFYHVLLRRTDNANVSPSIYCYPKMHCTFCLWRNLMAFKCTGQGHDPGGIDATPPGGLMVEYPACPHPGCNLPDDWQSAGFCGAYLLVLLILAITYLHIKLKGKDRKITDVNLAPGLGAFVNETEYQDFLKDYVDQPEHDALVRASIQRTPGYVVTGSGLIVCLCHVMVCRNGAGDLQKGEKYCNMDFIALSAVTGIVLLWIVFTYDIGCQWSKNFASQMEDFPKNMRISNYTQVDIAIPSWHIQGHGPKCQCNFNLAYKKGAGQTCGNKIEGSWSHTNPLAASVCKMGLGTSLQKKFTEAAAMKETHEAAYEQHTATFSVDIIQRWEKKVEKWEDNPCAPNPYAELSLEVTVQDVCLELAKEEAAERSAGHLPNQKVSMMGFLVTGLELEERQ</sequence>